<name>A0AAV9ZXR7_9AGAR</name>
<gene>
    <name evidence="2" type="ORF">R3P38DRAFT_3223317</name>
</gene>
<feature type="transmembrane region" description="Helical" evidence="1">
    <location>
        <begin position="20"/>
        <end position="44"/>
    </location>
</feature>
<keyword evidence="1" id="KW-0812">Transmembrane</keyword>
<organism evidence="2 3">
    <name type="scientific">Favolaschia claudopus</name>
    <dbReference type="NCBI Taxonomy" id="2862362"/>
    <lineage>
        <taxon>Eukaryota</taxon>
        <taxon>Fungi</taxon>
        <taxon>Dikarya</taxon>
        <taxon>Basidiomycota</taxon>
        <taxon>Agaricomycotina</taxon>
        <taxon>Agaricomycetes</taxon>
        <taxon>Agaricomycetidae</taxon>
        <taxon>Agaricales</taxon>
        <taxon>Marasmiineae</taxon>
        <taxon>Mycenaceae</taxon>
        <taxon>Favolaschia</taxon>
    </lineage>
</organism>
<comment type="caution">
    <text evidence="2">The sequence shown here is derived from an EMBL/GenBank/DDBJ whole genome shotgun (WGS) entry which is preliminary data.</text>
</comment>
<keyword evidence="1" id="KW-0472">Membrane</keyword>
<proteinExistence type="predicted"/>
<accession>A0AAV9ZXR7</accession>
<evidence type="ECO:0000313" key="3">
    <source>
        <dbReference type="Proteomes" id="UP001362999"/>
    </source>
</evidence>
<keyword evidence="3" id="KW-1185">Reference proteome</keyword>
<dbReference type="Proteomes" id="UP001362999">
    <property type="component" value="Unassembled WGS sequence"/>
</dbReference>
<dbReference type="EMBL" id="JAWWNJ010000101">
    <property type="protein sequence ID" value="KAK6995815.1"/>
    <property type="molecule type" value="Genomic_DNA"/>
</dbReference>
<evidence type="ECO:0000256" key="1">
    <source>
        <dbReference type="SAM" id="Phobius"/>
    </source>
</evidence>
<dbReference type="AlphaFoldDB" id="A0AAV9ZXR7"/>
<sequence length="121" mass="13239">MSRHSPTKSAQRPPYGTYSSSTYSICLPACLPTMVYVIPLRFFLAPYSPVPSLYFHLPPYSVVISCSPATPIDALFARYISVPYSPSPLLSPSLGITFFARPPPRVLIAPTYLAVPLITDS</sequence>
<keyword evidence="1" id="KW-1133">Transmembrane helix</keyword>
<protein>
    <submittedName>
        <fullName evidence="2">Uncharacterized protein</fullName>
    </submittedName>
</protein>
<evidence type="ECO:0000313" key="2">
    <source>
        <dbReference type="EMBL" id="KAK6995815.1"/>
    </source>
</evidence>
<reference evidence="2 3" key="1">
    <citation type="journal article" date="2024" name="J Genomics">
        <title>Draft genome sequencing and assembly of Favolaschia claudopus CIRM-BRFM 2984 isolated from oak limbs.</title>
        <authorList>
            <person name="Navarro D."/>
            <person name="Drula E."/>
            <person name="Chaduli D."/>
            <person name="Cazenave R."/>
            <person name="Ahrendt S."/>
            <person name="Wang J."/>
            <person name="Lipzen A."/>
            <person name="Daum C."/>
            <person name="Barry K."/>
            <person name="Grigoriev I.V."/>
            <person name="Favel A."/>
            <person name="Rosso M.N."/>
            <person name="Martin F."/>
        </authorList>
    </citation>
    <scope>NUCLEOTIDE SEQUENCE [LARGE SCALE GENOMIC DNA]</scope>
    <source>
        <strain evidence="2 3">CIRM-BRFM 2984</strain>
    </source>
</reference>